<accession>A0A0F8U485</accession>
<dbReference type="PROSITE" id="PS50089">
    <property type="entry name" value="ZF_RING_2"/>
    <property type="match status" value="1"/>
</dbReference>
<feature type="domain" description="RING-type" evidence="6">
    <location>
        <begin position="96"/>
        <end position="138"/>
    </location>
</feature>
<dbReference type="GO" id="GO:0061630">
    <property type="term" value="F:ubiquitin protein ligase activity"/>
    <property type="evidence" value="ECO:0007669"/>
    <property type="project" value="TreeGrafter"/>
</dbReference>
<dbReference type="CDD" id="cd16448">
    <property type="entry name" value="RING-H2"/>
    <property type="match status" value="1"/>
</dbReference>
<keyword evidence="5" id="KW-0812">Transmembrane</keyword>
<evidence type="ECO:0000313" key="8">
    <source>
        <dbReference type="Proteomes" id="UP000034947"/>
    </source>
</evidence>
<dbReference type="OrthoDB" id="8062037at2759"/>
<evidence type="ECO:0000256" key="1">
    <source>
        <dbReference type="ARBA" id="ARBA00022723"/>
    </source>
</evidence>
<keyword evidence="5" id="KW-1133">Transmembrane helix</keyword>
<dbReference type="InterPro" id="IPR013083">
    <property type="entry name" value="Znf_RING/FYVE/PHD"/>
</dbReference>
<dbReference type="SUPFAM" id="SSF57850">
    <property type="entry name" value="RING/U-box"/>
    <property type="match status" value="1"/>
</dbReference>
<evidence type="ECO:0000256" key="5">
    <source>
        <dbReference type="SAM" id="Phobius"/>
    </source>
</evidence>
<evidence type="ECO:0000259" key="6">
    <source>
        <dbReference type="PROSITE" id="PS50089"/>
    </source>
</evidence>
<keyword evidence="5" id="KW-0472">Membrane</keyword>
<dbReference type="PANTHER" id="PTHR45969:SF69">
    <property type="entry name" value="FINGER DOMAIN PROTEIN, PUTATIVE (AFU_ORTHOLOGUE AFUA_3G12190)-RELATED"/>
    <property type="match status" value="1"/>
</dbReference>
<keyword evidence="1" id="KW-0479">Metal-binding</keyword>
<evidence type="ECO:0000256" key="2">
    <source>
        <dbReference type="ARBA" id="ARBA00022771"/>
    </source>
</evidence>
<dbReference type="SMART" id="SM00184">
    <property type="entry name" value="RING"/>
    <property type="match status" value="1"/>
</dbReference>
<evidence type="ECO:0000313" key="7">
    <source>
        <dbReference type="EMBL" id="KKK14564.1"/>
    </source>
</evidence>
<dbReference type="Gene3D" id="3.30.40.10">
    <property type="entry name" value="Zinc/RING finger domain, C3HC4 (zinc finger)"/>
    <property type="match status" value="1"/>
</dbReference>
<dbReference type="PANTHER" id="PTHR45969">
    <property type="entry name" value="RING ZINC FINGER PROTEIN-RELATED"/>
    <property type="match status" value="1"/>
</dbReference>
<protein>
    <submittedName>
        <fullName evidence="7">RING finger domain protein</fullName>
    </submittedName>
</protein>
<keyword evidence="2 4" id="KW-0863">Zinc-finger</keyword>
<sequence length="156" mass="17883">MGSSENDNTQGQIDNLHISIVLGVGLGVVVLTIMCLILTLFINRRDRRPPFKGKKASNDKLRKLDAVSPTRTLEEWSVKAHGPVLPSENVDTHFTCAVCLESVLRSQEIRELKCLHVFHRECLDKWYLQDHFNCPLCHRAYFIQETRPSTDLVWIV</sequence>
<evidence type="ECO:0000256" key="4">
    <source>
        <dbReference type="PROSITE-ProRule" id="PRU00175"/>
    </source>
</evidence>
<dbReference type="Pfam" id="PF13639">
    <property type="entry name" value="zf-RING_2"/>
    <property type="match status" value="1"/>
</dbReference>
<keyword evidence="8" id="KW-1185">Reference proteome</keyword>
<dbReference type="GO" id="GO:0008270">
    <property type="term" value="F:zinc ion binding"/>
    <property type="evidence" value="ECO:0007669"/>
    <property type="project" value="UniProtKB-KW"/>
</dbReference>
<dbReference type="GO" id="GO:0016567">
    <property type="term" value="P:protein ubiquitination"/>
    <property type="evidence" value="ECO:0007669"/>
    <property type="project" value="TreeGrafter"/>
</dbReference>
<organism evidence="7 8">
    <name type="scientific">Aspergillus ochraceoroseus</name>
    <dbReference type="NCBI Taxonomy" id="138278"/>
    <lineage>
        <taxon>Eukaryota</taxon>
        <taxon>Fungi</taxon>
        <taxon>Dikarya</taxon>
        <taxon>Ascomycota</taxon>
        <taxon>Pezizomycotina</taxon>
        <taxon>Eurotiomycetes</taxon>
        <taxon>Eurotiomycetidae</taxon>
        <taxon>Eurotiales</taxon>
        <taxon>Aspergillaceae</taxon>
        <taxon>Aspergillus</taxon>
        <taxon>Aspergillus subgen. Nidulantes</taxon>
    </lineage>
</organism>
<dbReference type="Proteomes" id="UP000034947">
    <property type="component" value="Unassembled WGS sequence"/>
</dbReference>
<comment type="caution">
    <text evidence="7">The sequence shown here is derived from an EMBL/GenBank/DDBJ whole genome shotgun (WGS) entry which is preliminary data.</text>
</comment>
<feature type="transmembrane region" description="Helical" evidence="5">
    <location>
        <begin position="20"/>
        <end position="42"/>
    </location>
</feature>
<name>A0A0F8U485_9EURO</name>
<keyword evidence="3" id="KW-0862">Zinc</keyword>
<proteinExistence type="predicted"/>
<reference evidence="7 8" key="1">
    <citation type="submission" date="2015-02" db="EMBL/GenBank/DDBJ databases">
        <title>Draft Genome Sequences of Two Closely-Related Aflatoxigenic Aspergillus Species Obtained from the Cote d'Ivoire.</title>
        <authorList>
            <person name="Moore G.G."/>
            <person name="Beltz S.B."/>
            <person name="Mack B.M."/>
        </authorList>
    </citation>
    <scope>NUCLEOTIDE SEQUENCE [LARGE SCALE GENOMIC DNA]</scope>
    <source>
        <strain evidence="7 8">SRRC1432</strain>
    </source>
</reference>
<gene>
    <name evidence="7" type="ORF">AOCH_001976</name>
</gene>
<dbReference type="EMBL" id="JYKN01002959">
    <property type="protein sequence ID" value="KKK14564.1"/>
    <property type="molecule type" value="Genomic_DNA"/>
</dbReference>
<dbReference type="VEuPathDB" id="FungiDB:P175DRAFT_0436028"/>
<evidence type="ECO:0000256" key="3">
    <source>
        <dbReference type="ARBA" id="ARBA00022833"/>
    </source>
</evidence>
<dbReference type="InterPro" id="IPR001841">
    <property type="entry name" value="Znf_RING"/>
</dbReference>
<dbReference type="AlphaFoldDB" id="A0A0F8U485"/>